<evidence type="ECO:0000256" key="3">
    <source>
        <dbReference type="ARBA" id="ARBA00011245"/>
    </source>
</evidence>
<dbReference type="GO" id="GO:0016829">
    <property type="term" value="F:lyase activity"/>
    <property type="evidence" value="ECO:0007669"/>
    <property type="project" value="UniProtKB-KW"/>
</dbReference>
<dbReference type="InterPro" id="IPR011071">
    <property type="entry name" value="Lyase_8-like_C"/>
</dbReference>
<dbReference type="SUPFAM" id="SSF74650">
    <property type="entry name" value="Galactose mutarotase-like"/>
    <property type="match status" value="1"/>
</dbReference>
<comment type="subunit">
    <text evidence="3">Monomer.</text>
</comment>
<dbReference type="Pfam" id="PF08124">
    <property type="entry name" value="Lyase_8_N"/>
    <property type="match status" value="1"/>
</dbReference>
<evidence type="ECO:0000256" key="2">
    <source>
        <dbReference type="ARBA" id="ARBA00006699"/>
    </source>
</evidence>
<feature type="domain" description="Polysaccharide lyase family 8 central" evidence="7">
    <location>
        <begin position="346"/>
        <end position="593"/>
    </location>
</feature>
<dbReference type="PANTHER" id="PTHR38481:SF1">
    <property type="entry name" value="HYALURONATE LYASE"/>
    <property type="match status" value="1"/>
</dbReference>
<keyword evidence="4" id="KW-0732">Signal</keyword>
<dbReference type="InterPro" id="IPR011013">
    <property type="entry name" value="Gal_mutarotase_sf_dom"/>
</dbReference>
<protein>
    <submittedName>
        <fullName evidence="10">Polysaccharide lyase 8 family protein</fullName>
    </submittedName>
</protein>
<evidence type="ECO:0000256" key="6">
    <source>
        <dbReference type="ARBA" id="ARBA00023239"/>
    </source>
</evidence>
<evidence type="ECO:0000313" key="11">
    <source>
        <dbReference type="Proteomes" id="UP001501081"/>
    </source>
</evidence>
<dbReference type="RefSeq" id="WP_344765242.1">
    <property type="nucleotide sequence ID" value="NZ_BAABAK010000003.1"/>
</dbReference>
<keyword evidence="5" id="KW-0106">Calcium</keyword>
<sequence>MSSFLRKVYILLLFLTLGANFSYSQDEFQLIELKINDYLKAEIEPDQLNKDVKKYLTDITKDGYWPAIDYSSVAETSWEPLVHLKRVKQFSLAFSLKNEDVNEKSKLEMLTVKALRFWLTKNPKSKNWFQNDIAAPTTIGEILMLLKNASILPATLQDSLLKSMEQGNVVKAIGANKLDIATHIIYRASLTKDKALMDSAVHQAFLPITLENREGLQRDYSYLQHGPQLQIASYGQVFLTGEYKVASWLLGTKYALPAEKLKILDHYLNETFLKTIRGRYIDFNTEGRGVSRNDVLDKIDITSKAGPNALLSLAEKVSPLNTIILAAAQKRIMQQEAPSFMIKPAHIHFWKADYTVHSRPAYSFNVRAVSKRTIRAEMGNKENLLAKFLPDGSTNIQRSGEEYFNIMPVWEWDKIPGVTARDYLSDQKLTIEWGERGVGAFIGGVSDGVYGASAYQLNYNEVTAKKAWFFFDNEVVCLGAAINSFAKEAITTTVNQAWKKGLVKAFANNKLISVDKTLNSKDLKWIWHDSVGYYFPKGGKLKLSNQVQTGSWSSINLNRSKEQVEGKVFKLWFEHGIDPADDSYAYVVRPGVSEKDMLGEAYASTEILSNNGAIQAVKNDALNMVQVVFYEPGILKGSNFSIKVDRACIVLINNVSGKTPTVHLADPTQTLNQVKFSFNSQWVKENEERLISFPNGTDKGKSVSFQFE</sequence>
<dbReference type="SUPFAM" id="SSF49863">
    <property type="entry name" value="Hyaluronate lyase-like, C-terminal domain"/>
    <property type="match status" value="1"/>
</dbReference>
<dbReference type="InterPro" id="IPR012970">
    <property type="entry name" value="Lyase_8_alpha_N"/>
</dbReference>
<dbReference type="Gene3D" id="2.60.220.10">
    <property type="entry name" value="Polysaccharide lyase family 8-like, C-terminal"/>
    <property type="match status" value="1"/>
</dbReference>
<dbReference type="SUPFAM" id="SSF48230">
    <property type="entry name" value="Chondroitin AC/alginate lyase"/>
    <property type="match status" value="1"/>
</dbReference>
<dbReference type="Gene3D" id="1.50.10.100">
    <property type="entry name" value="Chondroitin AC/alginate lyase"/>
    <property type="match status" value="1"/>
</dbReference>
<dbReference type="Pfam" id="PF02278">
    <property type="entry name" value="Lyase_8"/>
    <property type="match status" value="1"/>
</dbReference>
<dbReference type="Pfam" id="PF02884">
    <property type="entry name" value="Lyase_8_C"/>
    <property type="match status" value="1"/>
</dbReference>
<comment type="caution">
    <text evidence="10">The sequence shown here is derived from an EMBL/GenBank/DDBJ whole genome shotgun (WGS) entry which is preliminary data.</text>
</comment>
<evidence type="ECO:0000256" key="5">
    <source>
        <dbReference type="ARBA" id="ARBA00022837"/>
    </source>
</evidence>
<feature type="domain" description="Polysaccharide lyase family 8 C-terminal" evidence="8">
    <location>
        <begin position="606"/>
        <end position="674"/>
    </location>
</feature>
<evidence type="ECO:0000259" key="9">
    <source>
        <dbReference type="Pfam" id="PF08124"/>
    </source>
</evidence>
<feature type="domain" description="Polysaccharide lyase 8 N-terminal alpha-helical" evidence="9">
    <location>
        <begin position="47"/>
        <end position="300"/>
    </location>
</feature>
<evidence type="ECO:0000256" key="4">
    <source>
        <dbReference type="ARBA" id="ARBA00022729"/>
    </source>
</evidence>
<gene>
    <name evidence="10" type="ORF">GCM10022246_08530</name>
</gene>
<dbReference type="Proteomes" id="UP001501081">
    <property type="component" value="Unassembled WGS sequence"/>
</dbReference>
<comment type="cofactor">
    <cofactor evidence="1">
        <name>Ca(2+)</name>
        <dbReference type="ChEBI" id="CHEBI:29108"/>
    </cofactor>
</comment>
<dbReference type="PANTHER" id="PTHR38481">
    <property type="entry name" value="HYALURONATE LYASE"/>
    <property type="match status" value="1"/>
</dbReference>
<dbReference type="InterPro" id="IPR008929">
    <property type="entry name" value="Chondroitin_lyas"/>
</dbReference>
<dbReference type="InterPro" id="IPR003159">
    <property type="entry name" value="Lyase_8_central_dom"/>
</dbReference>
<name>A0ABP7P1C1_9SPHI</name>
<dbReference type="Gene3D" id="2.70.98.10">
    <property type="match status" value="1"/>
</dbReference>
<dbReference type="InterPro" id="IPR014718">
    <property type="entry name" value="GH-type_carb-bd"/>
</dbReference>
<organism evidence="10 11">
    <name type="scientific">Pedobacter ginsengiterrae</name>
    <dbReference type="NCBI Taxonomy" id="871696"/>
    <lineage>
        <taxon>Bacteria</taxon>
        <taxon>Pseudomonadati</taxon>
        <taxon>Bacteroidota</taxon>
        <taxon>Sphingobacteriia</taxon>
        <taxon>Sphingobacteriales</taxon>
        <taxon>Sphingobacteriaceae</taxon>
        <taxon>Pedobacter</taxon>
    </lineage>
</organism>
<dbReference type="InterPro" id="IPR038970">
    <property type="entry name" value="Lyase_8"/>
</dbReference>
<accession>A0ABP7P1C1</accession>
<dbReference type="EMBL" id="BAABAK010000003">
    <property type="protein sequence ID" value="GAA3956926.1"/>
    <property type="molecule type" value="Genomic_DNA"/>
</dbReference>
<dbReference type="InterPro" id="IPR004103">
    <property type="entry name" value="Lyase_8_C"/>
</dbReference>
<evidence type="ECO:0000259" key="7">
    <source>
        <dbReference type="Pfam" id="PF02278"/>
    </source>
</evidence>
<keyword evidence="11" id="KW-1185">Reference proteome</keyword>
<evidence type="ECO:0000313" key="10">
    <source>
        <dbReference type="EMBL" id="GAA3956926.1"/>
    </source>
</evidence>
<evidence type="ECO:0000259" key="8">
    <source>
        <dbReference type="Pfam" id="PF02884"/>
    </source>
</evidence>
<proteinExistence type="inferred from homology"/>
<comment type="similarity">
    <text evidence="2">Belongs to the polysaccharide lyase 8 family.</text>
</comment>
<keyword evidence="6 10" id="KW-0456">Lyase</keyword>
<reference evidence="11" key="1">
    <citation type="journal article" date="2019" name="Int. J. Syst. Evol. Microbiol.">
        <title>The Global Catalogue of Microorganisms (GCM) 10K type strain sequencing project: providing services to taxonomists for standard genome sequencing and annotation.</title>
        <authorList>
            <consortium name="The Broad Institute Genomics Platform"/>
            <consortium name="The Broad Institute Genome Sequencing Center for Infectious Disease"/>
            <person name="Wu L."/>
            <person name="Ma J."/>
        </authorList>
    </citation>
    <scope>NUCLEOTIDE SEQUENCE [LARGE SCALE GENOMIC DNA]</scope>
    <source>
        <strain evidence="11">JCM 17338</strain>
    </source>
</reference>
<evidence type="ECO:0000256" key="1">
    <source>
        <dbReference type="ARBA" id="ARBA00001913"/>
    </source>
</evidence>